<accession>K0Z8C7</accession>
<comment type="similarity">
    <text evidence="1">Belongs to the YggT family.</text>
</comment>
<keyword evidence="2" id="KW-0472">Membrane</keyword>
<evidence type="ECO:0000313" key="3">
    <source>
        <dbReference type="EMBL" id="EJZ83580.1"/>
    </source>
</evidence>
<dbReference type="HOGENOM" id="CLU_136788_4_0_11"/>
<evidence type="ECO:0000256" key="1">
    <source>
        <dbReference type="ARBA" id="ARBA00010894"/>
    </source>
</evidence>
<dbReference type="OrthoDB" id="9806665at2"/>
<dbReference type="AlphaFoldDB" id="K0Z8C7"/>
<evidence type="ECO:0000313" key="4">
    <source>
        <dbReference type="Proteomes" id="UP000006069"/>
    </source>
</evidence>
<dbReference type="GO" id="GO:0016020">
    <property type="term" value="C:membrane"/>
    <property type="evidence" value="ECO:0007669"/>
    <property type="project" value="InterPro"/>
</dbReference>
<reference evidence="3 4" key="1">
    <citation type="submission" date="2012-08" db="EMBL/GenBank/DDBJ databases">
        <title>The Genome Sequence of Slackia piriformis YIT 12062.</title>
        <authorList>
            <consortium name="The Broad Institute Genome Sequencing Platform"/>
            <person name="Earl A."/>
            <person name="Ward D."/>
            <person name="Feldgarden M."/>
            <person name="Gevers D."/>
            <person name="Morotomi M."/>
            <person name="Walker B."/>
            <person name="Young S.K."/>
            <person name="Zeng Q."/>
            <person name="Gargeya S."/>
            <person name="Fitzgerald M."/>
            <person name="Haas B."/>
            <person name="Abouelleil A."/>
            <person name="Alvarado L."/>
            <person name="Arachchi H.M."/>
            <person name="Berlin A.M."/>
            <person name="Chapman S.B."/>
            <person name="Goldberg J."/>
            <person name="Griggs A."/>
            <person name="Gujja S."/>
            <person name="Hansen M."/>
            <person name="Howarth C."/>
            <person name="Imamovic A."/>
            <person name="Larimer J."/>
            <person name="McCowen C."/>
            <person name="Montmayeur A."/>
            <person name="Murphy C."/>
            <person name="Neiman D."/>
            <person name="Pearson M."/>
            <person name="Priest M."/>
            <person name="Roberts A."/>
            <person name="Saif S."/>
            <person name="Shea T."/>
            <person name="Sisk P."/>
            <person name="Sykes S."/>
            <person name="Wortman J."/>
            <person name="Nusbaum C."/>
            <person name="Birren B."/>
        </authorList>
    </citation>
    <scope>NUCLEOTIDE SEQUENCE [LARGE SCALE GENOMIC DNA]</scope>
    <source>
        <strain evidence="3 4">YIT 12062</strain>
    </source>
</reference>
<evidence type="ECO:0000256" key="2">
    <source>
        <dbReference type="SAM" id="Phobius"/>
    </source>
</evidence>
<dbReference type="eggNOG" id="COG0762">
    <property type="taxonomic scope" value="Bacteria"/>
</dbReference>
<dbReference type="InParanoid" id="K0Z8C7"/>
<evidence type="ECO:0008006" key="5">
    <source>
        <dbReference type="Google" id="ProtNLM"/>
    </source>
</evidence>
<name>K0Z8C7_9ACTN</name>
<feature type="transmembrane region" description="Helical" evidence="2">
    <location>
        <begin position="6"/>
        <end position="26"/>
    </location>
</feature>
<feature type="transmembrane region" description="Helical" evidence="2">
    <location>
        <begin position="61"/>
        <end position="83"/>
    </location>
</feature>
<dbReference type="Pfam" id="PF02325">
    <property type="entry name" value="CCB3_YggT"/>
    <property type="match status" value="1"/>
</dbReference>
<proteinExistence type="inferred from homology"/>
<dbReference type="PANTHER" id="PTHR33219:SF14">
    <property type="entry name" value="PROTEIN COFACTOR ASSEMBLY OF COMPLEX C SUBUNIT B CCB3, CHLOROPLASTIC-RELATED"/>
    <property type="match status" value="1"/>
</dbReference>
<comment type="caution">
    <text evidence="3">The sequence shown here is derived from an EMBL/GenBank/DDBJ whole genome shotgun (WGS) entry which is preliminary data.</text>
</comment>
<keyword evidence="4" id="KW-1185">Reference proteome</keyword>
<keyword evidence="2" id="KW-0812">Transmembrane</keyword>
<keyword evidence="2" id="KW-1133">Transmembrane helix</keyword>
<dbReference type="PATRIC" id="fig|742818.3.peg.1155"/>
<organism evidence="3 4">
    <name type="scientific">Slackia piriformis YIT 12062</name>
    <dbReference type="NCBI Taxonomy" id="742818"/>
    <lineage>
        <taxon>Bacteria</taxon>
        <taxon>Bacillati</taxon>
        <taxon>Actinomycetota</taxon>
        <taxon>Coriobacteriia</taxon>
        <taxon>Eggerthellales</taxon>
        <taxon>Eggerthellaceae</taxon>
        <taxon>Slackia</taxon>
    </lineage>
</organism>
<dbReference type="PANTHER" id="PTHR33219">
    <property type="entry name" value="YLMG HOMOLOG PROTEIN 2, CHLOROPLASTIC"/>
    <property type="match status" value="1"/>
</dbReference>
<sequence>MLEYFIVSLADVYTMILFVYVLMSWIPQKSGIVADIDTVLGRVCDPFLNLFRKFIPPIGGMVDISPIFALLVLQFAVRLIVMIL</sequence>
<protein>
    <recommendedName>
        <fullName evidence="5">YggT family protein</fullName>
    </recommendedName>
</protein>
<dbReference type="EMBL" id="ADMD01000007">
    <property type="protein sequence ID" value="EJZ83580.1"/>
    <property type="molecule type" value="Genomic_DNA"/>
</dbReference>
<dbReference type="Proteomes" id="UP000006069">
    <property type="component" value="Unassembled WGS sequence"/>
</dbReference>
<gene>
    <name evidence="3" type="ORF">HMPREF9451_01096</name>
</gene>
<dbReference type="RefSeq" id="WP_009139299.1">
    <property type="nucleotide sequence ID" value="NZ_JH815198.1"/>
</dbReference>
<dbReference type="InterPro" id="IPR003425">
    <property type="entry name" value="CCB3/YggT"/>
</dbReference>